<evidence type="ECO:0000313" key="1">
    <source>
        <dbReference type="EMBL" id="MCW0399209.1"/>
    </source>
</evidence>
<reference evidence="1 2" key="1">
    <citation type="submission" date="2022-06" db="EMBL/GenBank/DDBJ databases">
        <title>Dynamics of rice microbiomes reveals core vertical transmitted seed endophytes.</title>
        <authorList>
            <person name="Liao K."/>
            <person name="Zhang X."/>
        </authorList>
    </citation>
    <scope>NUCLEOTIDE SEQUENCE [LARGE SCALE GENOMIC DNA]</scope>
    <source>
        <strain evidence="1 2">YT10-10-1</strain>
    </source>
</reference>
<name>A0ABT3DVA9_9XANT</name>
<keyword evidence="2" id="KW-1185">Reference proteome</keyword>
<comment type="caution">
    <text evidence="1">The sequence shown here is derived from an EMBL/GenBank/DDBJ whole genome shotgun (WGS) entry which is preliminary data.</text>
</comment>
<proteinExistence type="predicted"/>
<organism evidence="1 2">
    <name type="scientific">Xanthomonas sacchari</name>
    <dbReference type="NCBI Taxonomy" id="56458"/>
    <lineage>
        <taxon>Bacteria</taxon>
        <taxon>Pseudomonadati</taxon>
        <taxon>Pseudomonadota</taxon>
        <taxon>Gammaproteobacteria</taxon>
        <taxon>Lysobacterales</taxon>
        <taxon>Lysobacteraceae</taxon>
        <taxon>Xanthomonas</taxon>
    </lineage>
</organism>
<evidence type="ECO:0008006" key="3">
    <source>
        <dbReference type="Google" id="ProtNLM"/>
    </source>
</evidence>
<dbReference type="Proteomes" id="UP001320843">
    <property type="component" value="Unassembled WGS sequence"/>
</dbReference>
<dbReference type="EMBL" id="JANFWR010000010">
    <property type="protein sequence ID" value="MCW0399209.1"/>
    <property type="molecule type" value="Genomic_DNA"/>
</dbReference>
<gene>
    <name evidence="1" type="ORF">NB700_001765</name>
</gene>
<accession>A0ABT3DVA9</accession>
<evidence type="ECO:0000313" key="2">
    <source>
        <dbReference type="Proteomes" id="UP001320843"/>
    </source>
</evidence>
<protein>
    <recommendedName>
        <fullName evidence="3">Transposase</fullName>
    </recommendedName>
</protein>
<sequence length="49" mass="5818">MFLRSSSRSIFSVPDQIETWGENITNLEIGESLTEMVMWIFRVRDPLER</sequence>